<comment type="caution">
    <text evidence="1">The sequence shown here is derived from an EMBL/GenBank/DDBJ whole genome shotgun (WGS) entry which is preliminary data.</text>
</comment>
<dbReference type="AlphaFoldDB" id="A0AAD7SV15"/>
<name>A0AAD7SV15_9TELE</name>
<protein>
    <submittedName>
        <fullName evidence="1">Uncharacterized protein</fullName>
    </submittedName>
</protein>
<proteinExistence type="predicted"/>
<evidence type="ECO:0000313" key="1">
    <source>
        <dbReference type="EMBL" id="KAJ8409261.1"/>
    </source>
</evidence>
<gene>
    <name evidence="1" type="ORF">AAFF_G00234590</name>
</gene>
<reference evidence="1" key="1">
    <citation type="journal article" date="2023" name="Science">
        <title>Genome structures resolve the early diversification of teleost fishes.</title>
        <authorList>
            <person name="Parey E."/>
            <person name="Louis A."/>
            <person name="Montfort J."/>
            <person name="Bouchez O."/>
            <person name="Roques C."/>
            <person name="Iampietro C."/>
            <person name="Lluch J."/>
            <person name="Castinel A."/>
            <person name="Donnadieu C."/>
            <person name="Desvignes T."/>
            <person name="Floi Bucao C."/>
            <person name="Jouanno E."/>
            <person name="Wen M."/>
            <person name="Mejri S."/>
            <person name="Dirks R."/>
            <person name="Jansen H."/>
            <person name="Henkel C."/>
            <person name="Chen W.J."/>
            <person name="Zahm M."/>
            <person name="Cabau C."/>
            <person name="Klopp C."/>
            <person name="Thompson A.W."/>
            <person name="Robinson-Rechavi M."/>
            <person name="Braasch I."/>
            <person name="Lecointre G."/>
            <person name="Bobe J."/>
            <person name="Postlethwait J.H."/>
            <person name="Berthelot C."/>
            <person name="Roest Crollius H."/>
            <person name="Guiguen Y."/>
        </authorList>
    </citation>
    <scope>NUCLEOTIDE SEQUENCE</scope>
    <source>
        <strain evidence="1">NC1722</strain>
    </source>
</reference>
<keyword evidence="2" id="KW-1185">Reference proteome</keyword>
<organism evidence="1 2">
    <name type="scientific">Aldrovandia affinis</name>
    <dbReference type="NCBI Taxonomy" id="143900"/>
    <lineage>
        <taxon>Eukaryota</taxon>
        <taxon>Metazoa</taxon>
        <taxon>Chordata</taxon>
        <taxon>Craniata</taxon>
        <taxon>Vertebrata</taxon>
        <taxon>Euteleostomi</taxon>
        <taxon>Actinopterygii</taxon>
        <taxon>Neopterygii</taxon>
        <taxon>Teleostei</taxon>
        <taxon>Notacanthiformes</taxon>
        <taxon>Halosauridae</taxon>
        <taxon>Aldrovandia</taxon>
    </lineage>
</organism>
<accession>A0AAD7SV15</accession>
<dbReference type="Proteomes" id="UP001221898">
    <property type="component" value="Unassembled WGS sequence"/>
</dbReference>
<evidence type="ECO:0000313" key="2">
    <source>
        <dbReference type="Proteomes" id="UP001221898"/>
    </source>
</evidence>
<dbReference type="EMBL" id="JAINUG010000031">
    <property type="protein sequence ID" value="KAJ8409261.1"/>
    <property type="molecule type" value="Genomic_DNA"/>
</dbReference>
<sequence length="150" mass="16027">MCQMMVLYAVGQRSASCIPLISPASRISRTFAPAGPSPGHVLHQVVWGSCQGALSPGTLKGARRECGFPHQRLPGGVACWIQLCAVPPTRINIYNPPPHPPFLRCRAETAEVACRPIPAGIGTLGTRLASMVKAAEEVGTIHTQRGHFRL</sequence>